<dbReference type="InterPro" id="IPR023171">
    <property type="entry name" value="Na/H_antiporter_dom_sf"/>
</dbReference>
<keyword evidence="7" id="KW-0915">Sodium</keyword>
<feature type="transmembrane region" description="Helical" evidence="7">
    <location>
        <begin position="374"/>
        <end position="395"/>
    </location>
</feature>
<evidence type="ECO:0000256" key="7">
    <source>
        <dbReference type="HAMAP-Rule" id="MF_01844"/>
    </source>
</evidence>
<dbReference type="GO" id="GO:0005886">
    <property type="term" value="C:plasma membrane"/>
    <property type="evidence" value="ECO:0007669"/>
    <property type="project" value="UniProtKB-SubCell"/>
</dbReference>
<comment type="subcellular location">
    <subcellularLocation>
        <location evidence="1">Cell inner membrane</location>
        <topology evidence="1">Multi-pass membrane protein</topology>
    </subcellularLocation>
    <subcellularLocation>
        <location evidence="7">Cell membrane</location>
        <topology evidence="7">Multi-pass membrane protein</topology>
    </subcellularLocation>
</comment>
<keyword evidence="4 7" id="KW-0812">Transmembrane</keyword>
<dbReference type="AlphaFoldDB" id="A0A377Q183"/>
<proteinExistence type="inferred from homology"/>
<protein>
    <recommendedName>
        <fullName evidence="7">Na(+)/H(+) antiporter NhaA</fullName>
    </recommendedName>
    <alternativeName>
        <fullName evidence="7">Sodium/proton antiporter NhaA</fullName>
    </alternativeName>
</protein>
<feature type="transmembrane region" description="Helical" evidence="7">
    <location>
        <begin position="217"/>
        <end position="244"/>
    </location>
</feature>
<feature type="transmembrane region" description="Helical" evidence="7">
    <location>
        <begin position="133"/>
        <end position="152"/>
    </location>
</feature>
<evidence type="ECO:0000256" key="6">
    <source>
        <dbReference type="ARBA" id="ARBA00023136"/>
    </source>
</evidence>
<dbReference type="GO" id="GO:0006885">
    <property type="term" value="P:regulation of pH"/>
    <property type="evidence" value="ECO:0007669"/>
    <property type="project" value="UniProtKB-UniRule"/>
</dbReference>
<feature type="transmembrane region" description="Helical" evidence="7">
    <location>
        <begin position="161"/>
        <end position="182"/>
    </location>
</feature>
<keyword evidence="3" id="KW-0997">Cell inner membrane</keyword>
<dbReference type="NCBIfam" id="NF011428">
    <property type="entry name" value="PRK14856.1"/>
    <property type="match status" value="1"/>
</dbReference>
<comment type="catalytic activity">
    <reaction evidence="7">
        <text>Na(+)(in) + 2 H(+)(out) = Na(+)(out) + 2 H(+)(in)</text>
        <dbReference type="Rhea" id="RHEA:29251"/>
        <dbReference type="ChEBI" id="CHEBI:15378"/>
        <dbReference type="ChEBI" id="CHEBI:29101"/>
    </reaction>
</comment>
<dbReference type="PANTHER" id="PTHR30341">
    <property type="entry name" value="SODIUM ION/PROTON ANTIPORTER NHAA-RELATED"/>
    <property type="match status" value="1"/>
</dbReference>
<feature type="transmembrane region" description="Helical" evidence="7">
    <location>
        <begin position="415"/>
        <end position="434"/>
    </location>
</feature>
<dbReference type="EMBL" id="UGJF01000001">
    <property type="protein sequence ID" value="STQ87633.1"/>
    <property type="molecule type" value="Genomic_DNA"/>
</dbReference>
<dbReference type="GO" id="GO:0015385">
    <property type="term" value="F:sodium:proton antiporter activity"/>
    <property type="evidence" value="ECO:0007669"/>
    <property type="project" value="UniProtKB-UniRule"/>
</dbReference>
<evidence type="ECO:0000256" key="5">
    <source>
        <dbReference type="ARBA" id="ARBA00022989"/>
    </source>
</evidence>
<dbReference type="InterPro" id="IPR004670">
    <property type="entry name" value="NhaA"/>
</dbReference>
<feature type="transmembrane region" description="Helical" evidence="7">
    <location>
        <begin position="102"/>
        <end position="121"/>
    </location>
</feature>
<reference evidence="8 9" key="1">
    <citation type="submission" date="2018-06" db="EMBL/GenBank/DDBJ databases">
        <authorList>
            <consortium name="Pathogen Informatics"/>
            <person name="Doyle S."/>
        </authorList>
    </citation>
    <scope>NUCLEOTIDE SEQUENCE [LARGE SCALE GENOMIC DNA]</scope>
    <source>
        <strain evidence="8 9">NCTC13156</strain>
    </source>
</reference>
<sequence>METKSQNSLIAFFSKITKSESFAGILLLCCAVLAMIVANSPWGDSYAALWKTKFGFDVNGVFIGMSLEHWINDVLMAFFFLVVGLEIKREVLFGELAGFKRAALPIIAALGGMIGPGIIYFTLNAGTPSEHGFGIPMATDIAFALGVLSALGKRVSISVKVFLVSLAVADDLGAIIVIALFYSSGISFEWLAVAVGIVAVLVVLNKAGIKALTPYMILGVLLWIAVHNCGVHATIAAVVLAFTIPVAPKIDTLTFMEKIKTMIKDFQESEKQKDGILLQSEQVEALYHIAKHKNAVQNPLLRLEHALAPYSNYLIMPIFAFANAGVSIGSNIDFGVDHVFLGIFFGLVVGKPLGIFTFTFLAEKLGIAARPKGATWVEIFGAGALGGIGFTMSMFVTNLAFSGEHALVATDVAKISILIASLSAGILGSIFFFVRDKVTHHH</sequence>
<feature type="transmembrane region" description="Helical" evidence="7">
    <location>
        <begin position="21"/>
        <end position="42"/>
    </location>
</feature>
<keyword evidence="2 7" id="KW-1003">Cell membrane</keyword>
<evidence type="ECO:0000313" key="9">
    <source>
        <dbReference type="Proteomes" id="UP000255269"/>
    </source>
</evidence>
<evidence type="ECO:0000256" key="4">
    <source>
        <dbReference type="ARBA" id="ARBA00022692"/>
    </source>
</evidence>
<organism evidence="8 9">
    <name type="scientific">Helicobacter pullorum</name>
    <dbReference type="NCBI Taxonomy" id="35818"/>
    <lineage>
        <taxon>Bacteria</taxon>
        <taxon>Pseudomonadati</taxon>
        <taxon>Campylobacterota</taxon>
        <taxon>Epsilonproteobacteria</taxon>
        <taxon>Campylobacterales</taxon>
        <taxon>Helicobacteraceae</taxon>
        <taxon>Helicobacter</taxon>
    </lineage>
</organism>
<dbReference type="Pfam" id="PF06965">
    <property type="entry name" value="Na_H_antiport_1"/>
    <property type="match status" value="1"/>
</dbReference>
<feature type="transmembrane region" description="Helical" evidence="7">
    <location>
        <begin position="188"/>
        <end position="205"/>
    </location>
</feature>
<comment type="function">
    <text evidence="7">Na(+)/H(+) antiporter that extrudes sodium in exchange for external protons.</text>
</comment>
<feature type="transmembrane region" description="Helical" evidence="7">
    <location>
        <begin position="62"/>
        <end position="82"/>
    </location>
</feature>
<keyword evidence="7" id="KW-0050">Antiport</keyword>
<dbReference type="Proteomes" id="UP000255269">
    <property type="component" value="Unassembled WGS sequence"/>
</dbReference>
<evidence type="ECO:0000256" key="3">
    <source>
        <dbReference type="ARBA" id="ARBA00022519"/>
    </source>
</evidence>
<evidence type="ECO:0000256" key="1">
    <source>
        <dbReference type="ARBA" id="ARBA00004429"/>
    </source>
</evidence>
<comment type="similarity">
    <text evidence="7">Belongs to the NhaA Na(+)/H(+) (TC 2.A.33) antiporter family.</text>
</comment>
<keyword evidence="7" id="KW-0406">Ion transport</keyword>
<evidence type="ECO:0000313" key="8">
    <source>
        <dbReference type="EMBL" id="STQ87633.1"/>
    </source>
</evidence>
<keyword evidence="7" id="KW-0813">Transport</keyword>
<keyword evidence="6 7" id="KW-0472">Membrane</keyword>
<keyword evidence="5 7" id="KW-1133">Transmembrane helix</keyword>
<dbReference type="RefSeq" id="WP_065830071.1">
    <property type="nucleotide sequence ID" value="NZ_DYWB01000007.1"/>
</dbReference>
<dbReference type="NCBIfam" id="TIGR00773">
    <property type="entry name" value="NhaA"/>
    <property type="match status" value="1"/>
</dbReference>
<dbReference type="PANTHER" id="PTHR30341:SF0">
    <property type="entry name" value="NA(+)_H(+) ANTIPORTER NHAA"/>
    <property type="match status" value="1"/>
</dbReference>
<feature type="transmembrane region" description="Helical" evidence="7">
    <location>
        <begin position="339"/>
        <end position="362"/>
    </location>
</feature>
<accession>A0A377Q183</accession>
<evidence type="ECO:0000256" key="2">
    <source>
        <dbReference type="ARBA" id="ARBA00022475"/>
    </source>
</evidence>
<dbReference type="HAMAP" id="MF_01844">
    <property type="entry name" value="NhaA"/>
    <property type="match status" value="1"/>
</dbReference>
<name>A0A377Q183_9HELI</name>
<dbReference type="Gene3D" id="1.20.1530.10">
    <property type="entry name" value="Na+/H+ antiporter like domain"/>
    <property type="match status" value="1"/>
</dbReference>
<gene>
    <name evidence="8" type="primary">nhaA_1</name>
    <name evidence="7" type="synonym">nhaA</name>
    <name evidence="8" type="ORF">NCTC13156_00452</name>
</gene>
<keyword evidence="7" id="KW-0739">Sodium transport</keyword>